<dbReference type="Gene3D" id="2.60.120.330">
    <property type="entry name" value="B-lactam Antibiotic, Isopenicillin N Synthase, Chain"/>
    <property type="match status" value="1"/>
</dbReference>
<dbReference type="GO" id="GO:0016491">
    <property type="term" value="F:oxidoreductase activity"/>
    <property type="evidence" value="ECO:0007669"/>
    <property type="project" value="UniProtKB-KW"/>
</dbReference>
<keyword evidence="1" id="KW-0479">Metal-binding</keyword>
<evidence type="ECO:0000313" key="6">
    <source>
        <dbReference type="EMBL" id="KAG2655025.1"/>
    </source>
</evidence>
<dbReference type="InterPro" id="IPR027443">
    <property type="entry name" value="IPNS-like_sf"/>
</dbReference>
<dbReference type="AlphaFoldDB" id="A0A8T0X6G4"/>
<dbReference type="SUPFAM" id="SSF51197">
    <property type="entry name" value="Clavaminate synthase-like"/>
    <property type="match status" value="1"/>
</dbReference>
<sequence>MDAGREFGFFQVINHGVPGQVMGQMMSSAEEFFGLPTEEKMLHYSTDSKKLPRFHTSIGNEQEKLLHWRDCLKLGCYPLEQFRHQWPQKPARLRAALEAHTTAVRAVALRLLRLTAAGLGLDEGHFEGELSAGPVIMNVNHYVACPDPSLTMGLAPHGDPQRCHRPRGQRRPRLGRRRGAAGRARRQLRAPDGGGQQRRPAGRRAPRGDERARRADVAGHVRHARDGLHRRGGARDGPRRRGPPVQAVHVPGVHGRVRCGDRRQGCRAGTFPEQGLT</sequence>
<name>A0A8T0X6G4_PANVG</name>
<feature type="domain" description="Non-haem dioxygenase N-terminal" evidence="5">
    <location>
        <begin position="2"/>
        <end position="88"/>
    </location>
</feature>
<comment type="caution">
    <text evidence="6">The sequence shown here is derived from an EMBL/GenBank/DDBJ whole genome shotgun (WGS) entry which is preliminary data.</text>
</comment>
<protein>
    <recommendedName>
        <fullName evidence="5">Non-haem dioxygenase N-terminal domain-containing protein</fullName>
    </recommendedName>
</protein>
<gene>
    <name evidence="6" type="ORF">PVAP13_1NG555100</name>
</gene>
<dbReference type="EMBL" id="CM029038">
    <property type="protein sequence ID" value="KAG2655025.1"/>
    <property type="molecule type" value="Genomic_DNA"/>
</dbReference>
<evidence type="ECO:0000256" key="1">
    <source>
        <dbReference type="ARBA" id="ARBA00022723"/>
    </source>
</evidence>
<dbReference type="Proteomes" id="UP000823388">
    <property type="component" value="Chromosome 1N"/>
</dbReference>
<evidence type="ECO:0000313" key="7">
    <source>
        <dbReference type="Proteomes" id="UP000823388"/>
    </source>
</evidence>
<evidence type="ECO:0000256" key="3">
    <source>
        <dbReference type="ARBA" id="ARBA00023004"/>
    </source>
</evidence>
<keyword evidence="2" id="KW-0560">Oxidoreductase</keyword>
<dbReference type="PANTHER" id="PTHR47991">
    <property type="entry name" value="OXOGLUTARATE/IRON-DEPENDENT DIOXYGENASE"/>
    <property type="match status" value="1"/>
</dbReference>
<dbReference type="InterPro" id="IPR026992">
    <property type="entry name" value="DIOX_N"/>
</dbReference>
<evidence type="ECO:0000256" key="2">
    <source>
        <dbReference type="ARBA" id="ARBA00023002"/>
    </source>
</evidence>
<feature type="compositionally biased region" description="Basic residues" evidence="4">
    <location>
        <begin position="163"/>
        <end position="188"/>
    </location>
</feature>
<proteinExistence type="predicted"/>
<keyword evidence="3" id="KW-0408">Iron</keyword>
<evidence type="ECO:0000259" key="5">
    <source>
        <dbReference type="Pfam" id="PF14226"/>
    </source>
</evidence>
<reference evidence="6" key="1">
    <citation type="submission" date="2020-05" db="EMBL/GenBank/DDBJ databases">
        <title>WGS assembly of Panicum virgatum.</title>
        <authorList>
            <person name="Lovell J.T."/>
            <person name="Jenkins J."/>
            <person name="Shu S."/>
            <person name="Juenger T.E."/>
            <person name="Schmutz J."/>
        </authorList>
    </citation>
    <scope>NUCLEOTIDE SEQUENCE</scope>
    <source>
        <strain evidence="6">AP13</strain>
    </source>
</reference>
<dbReference type="Pfam" id="PF14226">
    <property type="entry name" value="DIOX_N"/>
    <property type="match status" value="1"/>
</dbReference>
<dbReference type="InterPro" id="IPR050295">
    <property type="entry name" value="Plant_2OG-oxidoreductases"/>
</dbReference>
<dbReference type="GO" id="GO:0046872">
    <property type="term" value="F:metal ion binding"/>
    <property type="evidence" value="ECO:0007669"/>
    <property type="project" value="UniProtKB-KW"/>
</dbReference>
<accession>A0A8T0X6G4</accession>
<feature type="region of interest" description="Disordered" evidence="4">
    <location>
        <begin position="153"/>
        <end position="248"/>
    </location>
</feature>
<feature type="compositionally biased region" description="Basic and acidic residues" evidence="4">
    <location>
        <begin position="206"/>
        <end position="239"/>
    </location>
</feature>
<organism evidence="6 7">
    <name type="scientific">Panicum virgatum</name>
    <name type="common">Blackwell switchgrass</name>
    <dbReference type="NCBI Taxonomy" id="38727"/>
    <lineage>
        <taxon>Eukaryota</taxon>
        <taxon>Viridiplantae</taxon>
        <taxon>Streptophyta</taxon>
        <taxon>Embryophyta</taxon>
        <taxon>Tracheophyta</taxon>
        <taxon>Spermatophyta</taxon>
        <taxon>Magnoliopsida</taxon>
        <taxon>Liliopsida</taxon>
        <taxon>Poales</taxon>
        <taxon>Poaceae</taxon>
        <taxon>PACMAD clade</taxon>
        <taxon>Panicoideae</taxon>
        <taxon>Panicodae</taxon>
        <taxon>Paniceae</taxon>
        <taxon>Panicinae</taxon>
        <taxon>Panicum</taxon>
        <taxon>Panicum sect. Hiantes</taxon>
    </lineage>
</organism>
<evidence type="ECO:0000256" key="4">
    <source>
        <dbReference type="SAM" id="MobiDB-lite"/>
    </source>
</evidence>
<keyword evidence="7" id="KW-1185">Reference proteome</keyword>